<protein>
    <submittedName>
        <fullName evidence="1">Uncharacterized protein</fullName>
    </submittedName>
</protein>
<sequence length="136" mass="15444">MSAGTKRQTGVEHYVDGIFIRHVAPAWADPQAFAKTHGVEVIHPLAFPVLIFQLFNFMREPDAQQRMVFQDGDDFFHVGFGVKQTDNVGVAPQACFARQWLKNRRVVRVLEGDGNGTRFHQGIAQCFRVSARRVQF</sequence>
<reference evidence="1" key="1">
    <citation type="submission" date="2019-08" db="EMBL/GenBank/DDBJ databases">
        <authorList>
            <person name="Kucharzyk K."/>
            <person name="Murdoch R.W."/>
            <person name="Higgins S."/>
            <person name="Loffler F."/>
        </authorList>
    </citation>
    <scope>NUCLEOTIDE SEQUENCE</scope>
</reference>
<organism evidence="1">
    <name type="scientific">bioreactor metagenome</name>
    <dbReference type="NCBI Taxonomy" id="1076179"/>
    <lineage>
        <taxon>unclassified sequences</taxon>
        <taxon>metagenomes</taxon>
        <taxon>ecological metagenomes</taxon>
    </lineage>
</organism>
<evidence type="ECO:0000313" key="1">
    <source>
        <dbReference type="EMBL" id="MPN41504.1"/>
    </source>
</evidence>
<dbReference type="AlphaFoldDB" id="A0A645HZC9"/>
<comment type="caution">
    <text evidence="1">The sequence shown here is derived from an EMBL/GenBank/DDBJ whole genome shotgun (WGS) entry which is preliminary data.</text>
</comment>
<accession>A0A645HZC9</accession>
<proteinExistence type="predicted"/>
<name>A0A645HZC9_9ZZZZ</name>
<gene>
    <name evidence="1" type="ORF">SDC9_189056</name>
</gene>
<dbReference type="EMBL" id="VSSQ01098604">
    <property type="protein sequence ID" value="MPN41504.1"/>
    <property type="molecule type" value="Genomic_DNA"/>
</dbReference>